<comment type="similarity">
    <text evidence="1">Belongs to the peptidase S1 family.</text>
</comment>
<reference evidence="6 7" key="1">
    <citation type="submission" date="2018-03" db="EMBL/GenBank/DDBJ databases">
        <title>Genomic Encyclopedia of Archaeal and Bacterial Type Strains, Phase II (KMG-II): from individual species to whole genera.</title>
        <authorList>
            <person name="Goeker M."/>
        </authorList>
    </citation>
    <scope>NUCLEOTIDE SEQUENCE [LARGE SCALE GENOMIC DNA]</scope>
    <source>
        <strain evidence="6 7">DSM 45312</strain>
    </source>
</reference>
<dbReference type="InterPro" id="IPR001314">
    <property type="entry name" value="Peptidase_S1A"/>
</dbReference>
<comment type="caution">
    <text evidence="6">The sequence shown here is derived from an EMBL/GenBank/DDBJ whole genome shotgun (WGS) entry which is preliminary data.</text>
</comment>
<dbReference type="PROSITE" id="PS00135">
    <property type="entry name" value="TRYPSIN_SER"/>
    <property type="match status" value="1"/>
</dbReference>
<keyword evidence="3" id="KW-0720">Serine protease</keyword>
<evidence type="ECO:0000256" key="3">
    <source>
        <dbReference type="RuleBase" id="RU363034"/>
    </source>
</evidence>
<feature type="domain" description="Peptidase S1" evidence="5">
    <location>
        <begin position="49"/>
        <end position="298"/>
    </location>
</feature>
<dbReference type="GO" id="GO:0004252">
    <property type="term" value="F:serine-type endopeptidase activity"/>
    <property type="evidence" value="ECO:0007669"/>
    <property type="project" value="InterPro"/>
</dbReference>
<dbReference type="PANTHER" id="PTHR24276:SF98">
    <property type="entry name" value="FI18310P1-RELATED"/>
    <property type="match status" value="1"/>
</dbReference>
<dbReference type="SUPFAM" id="SSF50494">
    <property type="entry name" value="Trypsin-like serine proteases"/>
    <property type="match status" value="1"/>
</dbReference>
<dbReference type="CDD" id="cd00190">
    <property type="entry name" value="Tryp_SPc"/>
    <property type="match status" value="1"/>
</dbReference>
<dbReference type="PROSITE" id="PS00134">
    <property type="entry name" value="TRYPSIN_HIS"/>
    <property type="match status" value="1"/>
</dbReference>
<dbReference type="PANTHER" id="PTHR24276">
    <property type="entry name" value="POLYSERASE-RELATED"/>
    <property type="match status" value="1"/>
</dbReference>
<sequence>MTTDLHSSPGAWRRALTRAALGAVLAGGLLAGAGTAHADTSPADATPKIIGGEPADQTYSFMASLQYERDGDPNSHTCGGALVDKEWVLTAAHCVTEAGKDGAPFTVKDPELFHVRVGTTDRTSGGSVAELAGIEVHPGYQWLEDRELGKDIALLKLDTELAERPITPASEDAEPGTEVREVGWGYTSNDDAGDPTKLPKGLRQLDTAIIPPTTEKCRVDEDGDDSWGIRDGDVCADNPGGTFGPCGGDSGSPLLRRDGDDWELLGVDSRGVGGVCGASPDIYTSAGSYDDWIAGVIG</sequence>
<dbReference type="Gene3D" id="2.40.10.10">
    <property type="entry name" value="Trypsin-like serine proteases"/>
    <property type="match status" value="1"/>
</dbReference>
<feature type="signal peptide" evidence="4">
    <location>
        <begin position="1"/>
        <end position="38"/>
    </location>
</feature>
<dbReference type="OrthoDB" id="3657335at2"/>
<organism evidence="6 7">
    <name type="scientific">Murinocardiopsis flavida</name>
    <dbReference type="NCBI Taxonomy" id="645275"/>
    <lineage>
        <taxon>Bacteria</taxon>
        <taxon>Bacillati</taxon>
        <taxon>Actinomycetota</taxon>
        <taxon>Actinomycetes</taxon>
        <taxon>Streptosporangiales</taxon>
        <taxon>Nocardiopsidaceae</taxon>
        <taxon>Murinocardiopsis</taxon>
    </lineage>
</organism>
<dbReference type="InterPro" id="IPR043504">
    <property type="entry name" value="Peptidase_S1_PA_chymotrypsin"/>
</dbReference>
<feature type="chain" id="PRO_5015186493" evidence="4">
    <location>
        <begin position="39"/>
        <end position="298"/>
    </location>
</feature>
<evidence type="ECO:0000256" key="1">
    <source>
        <dbReference type="ARBA" id="ARBA00007664"/>
    </source>
</evidence>
<name>A0A2P8DUJ0_9ACTN</name>
<dbReference type="Proteomes" id="UP000240542">
    <property type="component" value="Unassembled WGS sequence"/>
</dbReference>
<keyword evidence="7" id="KW-1185">Reference proteome</keyword>
<dbReference type="InterPro" id="IPR033116">
    <property type="entry name" value="TRYPSIN_SER"/>
</dbReference>
<dbReference type="PRINTS" id="PR00722">
    <property type="entry name" value="CHYMOTRYPSIN"/>
</dbReference>
<dbReference type="Pfam" id="PF00089">
    <property type="entry name" value="Trypsin"/>
    <property type="match status" value="1"/>
</dbReference>
<protein>
    <submittedName>
        <fullName evidence="6">Trypsin</fullName>
    </submittedName>
</protein>
<evidence type="ECO:0000313" key="7">
    <source>
        <dbReference type="Proteomes" id="UP000240542"/>
    </source>
</evidence>
<dbReference type="InterPro" id="IPR001254">
    <property type="entry name" value="Trypsin_dom"/>
</dbReference>
<evidence type="ECO:0000256" key="2">
    <source>
        <dbReference type="ARBA" id="ARBA00023157"/>
    </source>
</evidence>
<dbReference type="PROSITE" id="PS50240">
    <property type="entry name" value="TRYPSIN_DOM"/>
    <property type="match status" value="1"/>
</dbReference>
<proteinExistence type="inferred from homology"/>
<dbReference type="InterPro" id="IPR009003">
    <property type="entry name" value="Peptidase_S1_PA"/>
</dbReference>
<gene>
    <name evidence="6" type="ORF">CLV63_101375</name>
</gene>
<keyword evidence="2" id="KW-1015">Disulfide bond</keyword>
<dbReference type="GO" id="GO:0006508">
    <property type="term" value="P:proteolysis"/>
    <property type="evidence" value="ECO:0007669"/>
    <property type="project" value="UniProtKB-KW"/>
</dbReference>
<dbReference type="InterPro" id="IPR050430">
    <property type="entry name" value="Peptidase_S1"/>
</dbReference>
<dbReference type="EMBL" id="PYGA01000001">
    <property type="protein sequence ID" value="PSL00896.1"/>
    <property type="molecule type" value="Genomic_DNA"/>
</dbReference>
<evidence type="ECO:0000256" key="4">
    <source>
        <dbReference type="SAM" id="SignalP"/>
    </source>
</evidence>
<keyword evidence="3" id="KW-0378">Hydrolase</keyword>
<dbReference type="InterPro" id="IPR018114">
    <property type="entry name" value="TRYPSIN_HIS"/>
</dbReference>
<keyword evidence="3" id="KW-0645">Protease</keyword>
<accession>A0A2P8DUJ0</accession>
<dbReference type="AlphaFoldDB" id="A0A2P8DUJ0"/>
<keyword evidence="4" id="KW-0732">Signal</keyword>
<dbReference type="RefSeq" id="WP_106581069.1">
    <property type="nucleotide sequence ID" value="NZ_PYGA01000001.1"/>
</dbReference>
<evidence type="ECO:0000313" key="6">
    <source>
        <dbReference type="EMBL" id="PSL00896.1"/>
    </source>
</evidence>
<evidence type="ECO:0000259" key="5">
    <source>
        <dbReference type="PROSITE" id="PS50240"/>
    </source>
</evidence>
<dbReference type="SMART" id="SM00020">
    <property type="entry name" value="Tryp_SPc"/>
    <property type="match status" value="1"/>
</dbReference>